<feature type="region of interest" description="Disordered" evidence="1">
    <location>
        <begin position="31"/>
        <end position="86"/>
    </location>
</feature>
<feature type="compositionally biased region" description="Acidic residues" evidence="1">
    <location>
        <begin position="170"/>
        <end position="182"/>
    </location>
</feature>
<feature type="region of interest" description="Disordered" evidence="1">
    <location>
        <begin position="108"/>
        <end position="213"/>
    </location>
</feature>
<accession>A0A8S1DN22</accession>
<feature type="compositionally biased region" description="Basic and acidic residues" evidence="1">
    <location>
        <begin position="145"/>
        <end position="161"/>
    </location>
</feature>
<reference evidence="2 3" key="1">
    <citation type="submission" date="2020-04" db="EMBL/GenBank/DDBJ databases">
        <authorList>
            <person name="Alioto T."/>
            <person name="Alioto T."/>
            <person name="Gomez Garrido J."/>
        </authorList>
    </citation>
    <scope>NUCLEOTIDE SEQUENCE [LARGE SCALE GENOMIC DNA]</scope>
</reference>
<organism evidence="2 3">
    <name type="scientific">Cloeon dipterum</name>
    <dbReference type="NCBI Taxonomy" id="197152"/>
    <lineage>
        <taxon>Eukaryota</taxon>
        <taxon>Metazoa</taxon>
        <taxon>Ecdysozoa</taxon>
        <taxon>Arthropoda</taxon>
        <taxon>Hexapoda</taxon>
        <taxon>Insecta</taxon>
        <taxon>Pterygota</taxon>
        <taxon>Palaeoptera</taxon>
        <taxon>Ephemeroptera</taxon>
        <taxon>Pisciforma</taxon>
        <taxon>Baetidae</taxon>
        <taxon>Cloeon</taxon>
    </lineage>
</organism>
<proteinExistence type="predicted"/>
<evidence type="ECO:0000313" key="2">
    <source>
        <dbReference type="EMBL" id="CAB3383585.1"/>
    </source>
</evidence>
<feature type="compositionally biased region" description="Gly residues" evidence="1">
    <location>
        <begin position="615"/>
        <end position="625"/>
    </location>
</feature>
<comment type="caution">
    <text evidence="2">The sequence shown here is derived from an EMBL/GenBank/DDBJ whole genome shotgun (WGS) entry which is preliminary data.</text>
</comment>
<feature type="compositionally biased region" description="Basic and acidic residues" evidence="1">
    <location>
        <begin position="109"/>
        <end position="128"/>
    </location>
</feature>
<evidence type="ECO:0000313" key="3">
    <source>
        <dbReference type="Proteomes" id="UP000494165"/>
    </source>
</evidence>
<dbReference type="EMBL" id="CADEPI010000315">
    <property type="protein sequence ID" value="CAB3383585.1"/>
    <property type="molecule type" value="Genomic_DNA"/>
</dbReference>
<feature type="region of interest" description="Disordered" evidence="1">
    <location>
        <begin position="239"/>
        <end position="283"/>
    </location>
</feature>
<feature type="region of interest" description="Disordered" evidence="1">
    <location>
        <begin position="875"/>
        <end position="925"/>
    </location>
</feature>
<feature type="compositionally biased region" description="Low complexity" evidence="1">
    <location>
        <begin position="45"/>
        <end position="56"/>
    </location>
</feature>
<dbReference type="AlphaFoldDB" id="A0A8S1DN22"/>
<name>A0A8S1DN22_9INSE</name>
<dbReference type="OrthoDB" id="8197931at2759"/>
<feature type="compositionally biased region" description="Gly residues" evidence="1">
    <location>
        <begin position="272"/>
        <end position="283"/>
    </location>
</feature>
<feature type="compositionally biased region" description="Polar residues" evidence="1">
    <location>
        <begin position="72"/>
        <end position="81"/>
    </location>
</feature>
<feature type="region of interest" description="Disordered" evidence="1">
    <location>
        <begin position="500"/>
        <end position="521"/>
    </location>
</feature>
<evidence type="ECO:0000256" key="1">
    <source>
        <dbReference type="SAM" id="MobiDB-lite"/>
    </source>
</evidence>
<sequence>MKEAALACGEPDAKPLESGVLLQNLRCLVPSMAEGSPPPCPPPSSNCSSAASSPRPSESPEPAKKQDAGGTESDSGHSSNGECPESHGCPTCPALFGVIEKIANVLDAQTERPDSWDDWHERPSEAERTNCPAEEDPVDFMQTDMEYRVVDSDSDDPDNKRPASRLRFIDEEDEDEEEEFEEKDSCSFLDIIAEAGEQSDEPCTSSRSEDSEVSVVVRAPLAAAEGDGEEAARSIIDEESRQSAVRLQQSESTSAAAAASPMRQKDSDGGGKEPGGGGGGGGANNNLHHASPCTEACVASECCWNDECLDRRGRPLKSIIKSSHATGHKRRVTFNENCNKFFDADYVILVGEDCNGDETTRLVSMCKKQPNQPLPDAFPTELCPFEQALDYVDHQVTLSPPEGYKDVLGAVRHDDESESESSGEAQDEDGCQSPICEQCSACSACASQHQQQQQQQRYIVETITLTTVTERRIVREAGGEQEQPQLSGILKGGKLWKNCSDSSSVDTASSPASDDGETSALQVRRSVRFSEEDEDKDGSDRPVIIEEAERLDDPPTPPAELSLAPLRLGPVLLNTERLPANSAVRQLFPDQRQQKRLLSISDDTCSLDGKELKSPGGGGGGGGGSNSDDELSRGSTSSIKRTIERNALRRSLLRYSEPGGTVRRRSVPSKDENSLVERIKQLTCDIDDEPFARSESPGQRQQRTGLLGRERCHSESGKDFHPPQLQLMQQDNCCWLMVDPPRGGVKIAAAARKQLHLGERETPPDGSAVSTAPDGTIYGLDDIDEVLAGECVCPPPPEHQQPPDILATVQQQQQQQDELAMFVQRDLGRIERLKKRYSLTEDDDQDDYGFSRRPSVRGIKPRFGSTTEIIQQIQLQLQPPPAPSRVTWPYPLEGSVSSSTSSPVLSPTEQHPRRRSPPIPIRQQP</sequence>
<feature type="compositionally biased region" description="Low complexity" evidence="1">
    <location>
        <begin position="500"/>
        <end position="513"/>
    </location>
</feature>
<feature type="region of interest" description="Disordered" evidence="1">
    <location>
        <begin position="599"/>
        <end position="643"/>
    </location>
</feature>
<keyword evidence="3" id="KW-1185">Reference proteome</keyword>
<feature type="region of interest" description="Disordered" evidence="1">
    <location>
        <begin position="842"/>
        <end position="862"/>
    </location>
</feature>
<feature type="compositionally biased region" description="Low complexity" evidence="1">
    <location>
        <begin position="250"/>
        <end position="260"/>
    </location>
</feature>
<gene>
    <name evidence="2" type="ORF">CLODIP_2_CD01275</name>
</gene>
<feature type="compositionally biased region" description="Low complexity" evidence="1">
    <location>
        <begin position="895"/>
        <end position="908"/>
    </location>
</feature>
<protein>
    <submittedName>
        <fullName evidence="2">Uncharacterized protein</fullName>
    </submittedName>
</protein>
<dbReference type="Proteomes" id="UP000494165">
    <property type="component" value="Unassembled WGS sequence"/>
</dbReference>